<feature type="region of interest" description="Disordered" evidence="1">
    <location>
        <begin position="1"/>
        <end position="48"/>
    </location>
</feature>
<evidence type="ECO:0000313" key="2">
    <source>
        <dbReference type="EMBL" id="SOY61771.1"/>
    </source>
</evidence>
<feature type="compositionally biased region" description="Basic and acidic residues" evidence="1">
    <location>
        <begin position="1"/>
        <end position="10"/>
    </location>
</feature>
<organism evidence="2">
    <name type="scientific">Cupriavidus taiwanensis</name>
    <dbReference type="NCBI Taxonomy" id="164546"/>
    <lineage>
        <taxon>Bacteria</taxon>
        <taxon>Pseudomonadati</taxon>
        <taxon>Pseudomonadota</taxon>
        <taxon>Betaproteobacteria</taxon>
        <taxon>Burkholderiales</taxon>
        <taxon>Burkholderiaceae</taxon>
        <taxon>Cupriavidus</taxon>
    </lineage>
</organism>
<comment type="caution">
    <text evidence="2">The sequence shown here is derived from an EMBL/GenBank/DDBJ whole genome shotgun (WGS) entry which is preliminary data.</text>
</comment>
<accession>A0A375C2L9</accession>
<dbReference type="Proteomes" id="UP000257016">
    <property type="component" value="Unassembled WGS sequence"/>
</dbReference>
<protein>
    <submittedName>
        <fullName evidence="2">Uncharacterized protein</fullName>
    </submittedName>
</protein>
<proteinExistence type="predicted"/>
<gene>
    <name evidence="2" type="ORF">CBM2586_A50068</name>
</gene>
<evidence type="ECO:0000256" key="1">
    <source>
        <dbReference type="SAM" id="MobiDB-lite"/>
    </source>
</evidence>
<dbReference type="EMBL" id="OFSN01000010">
    <property type="protein sequence ID" value="SOY61771.1"/>
    <property type="molecule type" value="Genomic_DNA"/>
</dbReference>
<sequence length="68" mass="7730">MRWPHGDKTVRQMPVPGGRWRCKDLRKLPATEGGGQDARRDRPNANGTHIADWEVPSVAVSGCHFFYR</sequence>
<name>A0A375C2L9_9BURK</name>
<dbReference type="AlphaFoldDB" id="A0A375C2L9"/>
<reference evidence="2" key="1">
    <citation type="submission" date="2018-01" db="EMBL/GenBank/DDBJ databases">
        <authorList>
            <person name="Clerissi C."/>
        </authorList>
    </citation>
    <scope>NUCLEOTIDE SEQUENCE</scope>
    <source>
        <strain evidence="2">Cupriavidus taiwanensis LMG 19430</strain>
    </source>
</reference>